<accession>A0A9Q8SHQ6</accession>
<evidence type="ECO:0000256" key="6">
    <source>
        <dbReference type="SAM" id="Phobius"/>
    </source>
</evidence>
<sequence>MAKHRHLQPAQTNRASAGGASPRPGDWNTDHLAALICVFPRGLGSATRDQSRLESGNHFPSLPNLPYLRTVVVTNKSCIRIAAAARLLSHRLESIPNRNRPVPHISPARVHRPQVHKTGTPSAFLSRALKDFLPVFSFKARLEIMNPSDPQGSTVAATIVRFSITVYFCYLLSSSHRYLNLYTLPHCQLSTLTPLNQGLGQRIPNMEASMFKTLVEVESRDLDAHPPLLPAAPAKAVPRTYPGAPHHRDGSSIELARIDTTAANYNNKSRAGTPRGSAGPSRAQSPSRTPGSGSDIEMSRPSTPTAFDVLQSITDPHMNRYRMAASCLMNFGNGLNDSAPGALIPYMEKHYDIGYAIVSLIFIGNAFGFIFGAVFLESLRLKLGRARLLALAQSIITIAYAPILAQAPFPVVVVSFFLIGFGMSITLAVNNVFCGSLRNATTALGFMHGAYGAGGTVGPLIATALVTAAKARWSTYYFIPLGLAIFNGVFSTYTFWHYERDLPAGGAQPTPAAEAAAAAANSSSSQLLSMFTALKIRIVLLGALFVFAYQGAEVSISGWVISFLIATRNGDPESVGYVTAGFWAGITIGRLCLSHPAHRVGEKLFVFLATVGAAVFQLLVWLVPNVVGPAVSVAIVGLLLGPIYPCAAAVFMRGMTRTERVNGMGVISAFGSSGGAVAPFTTGMVAQAAGPWVLHPIAIGLFALMMASWYGVPHDRKRSV</sequence>
<evidence type="ECO:0000256" key="3">
    <source>
        <dbReference type="ARBA" id="ARBA00022989"/>
    </source>
</evidence>
<dbReference type="SUPFAM" id="SSF103473">
    <property type="entry name" value="MFS general substrate transporter"/>
    <property type="match status" value="1"/>
</dbReference>
<feature type="transmembrane region" description="Helical" evidence="6">
    <location>
        <begin position="692"/>
        <end position="712"/>
    </location>
</feature>
<feature type="transmembrane region" description="Helical" evidence="6">
    <location>
        <begin position="353"/>
        <end position="376"/>
    </location>
</feature>
<evidence type="ECO:0000313" key="8">
    <source>
        <dbReference type="Proteomes" id="UP000830671"/>
    </source>
</evidence>
<feature type="transmembrane region" description="Helical" evidence="6">
    <location>
        <begin position="605"/>
        <end position="624"/>
    </location>
</feature>
<dbReference type="InterPro" id="IPR011701">
    <property type="entry name" value="MFS"/>
</dbReference>
<feature type="transmembrane region" description="Helical" evidence="6">
    <location>
        <begin position="630"/>
        <end position="652"/>
    </location>
</feature>
<dbReference type="PANTHER" id="PTHR23514">
    <property type="entry name" value="BYPASS OF STOP CODON PROTEIN 6"/>
    <property type="match status" value="1"/>
</dbReference>
<feature type="region of interest" description="Disordered" evidence="5">
    <location>
        <begin position="264"/>
        <end position="301"/>
    </location>
</feature>
<dbReference type="FunFam" id="1.20.1250.20:FF:000286">
    <property type="entry name" value="MFS efflux transporter"/>
    <property type="match status" value="1"/>
</dbReference>
<gene>
    <name evidence="7" type="ORF">CLUP02_18212</name>
</gene>
<dbReference type="EMBL" id="CP019472">
    <property type="protein sequence ID" value="UQC76697.1"/>
    <property type="molecule type" value="Genomic_DNA"/>
</dbReference>
<dbReference type="FunFam" id="1.20.1250.20:FF:000308">
    <property type="entry name" value="MFS efflux transporter"/>
    <property type="match status" value="1"/>
</dbReference>
<dbReference type="GeneID" id="73352124"/>
<dbReference type="PANTHER" id="PTHR23514:SF6">
    <property type="entry name" value="MAJOR FACILITATOR SUPERFAMILY (MFS) PROFILE DOMAIN-CONTAINING PROTEIN"/>
    <property type="match status" value="1"/>
</dbReference>
<dbReference type="Proteomes" id="UP000830671">
    <property type="component" value="Chromosome 10"/>
</dbReference>
<evidence type="ECO:0000256" key="5">
    <source>
        <dbReference type="SAM" id="MobiDB-lite"/>
    </source>
</evidence>
<proteinExistence type="predicted"/>
<dbReference type="CDD" id="cd17333">
    <property type="entry name" value="MFS_FucP_MFSD4_like"/>
    <property type="match status" value="1"/>
</dbReference>
<keyword evidence="2 6" id="KW-0812">Transmembrane</keyword>
<feature type="transmembrane region" description="Helical" evidence="6">
    <location>
        <begin position="538"/>
        <end position="562"/>
    </location>
</feature>
<protein>
    <submittedName>
        <fullName evidence="7">Major facilitator superfamily transporter</fullName>
    </submittedName>
</protein>
<dbReference type="GO" id="GO:0016020">
    <property type="term" value="C:membrane"/>
    <property type="evidence" value="ECO:0007669"/>
    <property type="project" value="UniProtKB-SubCell"/>
</dbReference>
<dbReference type="Gene3D" id="1.20.1250.20">
    <property type="entry name" value="MFS general substrate transporter like domains"/>
    <property type="match status" value="2"/>
</dbReference>
<feature type="transmembrane region" description="Helical" evidence="6">
    <location>
        <begin position="411"/>
        <end position="433"/>
    </location>
</feature>
<dbReference type="RefSeq" id="XP_049138338.1">
    <property type="nucleotide sequence ID" value="XM_049297114.1"/>
</dbReference>
<feature type="region of interest" description="Disordered" evidence="5">
    <location>
        <begin position="225"/>
        <end position="252"/>
    </location>
</feature>
<dbReference type="Pfam" id="PF07690">
    <property type="entry name" value="MFS_1"/>
    <property type="match status" value="1"/>
</dbReference>
<evidence type="ECO:0000256" key="4">
    <source>
        <dbReference type="ARBA" id="ARBA00023136"/>
    </source>
</evidence>
<comment type="subcellular location">
    <subcellularLocation>
        <location evidence="1">Membrane</location>
        <topology evidence="1">Multi-pass membrane protein</topology>
    </subcellularLocation>
</comment>
<evidence type="ECO:0000256" key="2">
    <source>
        <dbReference type="ARBA" id="ARBA00022692"/>
    </source>
</evidence>
<keyword evidence="3 6" id="KW-1133">Transmembrane helix</keyword>
<feature type="transmembrane region" description="Helical" evidence="6">
    <location>
        <begin position="475"/>
        <end position="496"/>
    </location>
</feature>
<feature type="transmembrane region" description="Helical" evidence="6">
    <location>
        <begin position="574"/>
        <end position="593"/>
    </location>
</feature>
<feature type="transmembrane region" description="Helical" evidence="6">
    <location>
        <begin position="445"/>
        <end position="469"/>
    </location>
</feature>
<dbReference type="AlphaFoldDB" id="A0A9Q8SHQ6"/>
<evidence type="ECO:0000313" key="7">
    <source>
        <dbReference type="EMBL" id="UQC76697.1"/>
    </source>
</evidence>
<feature type="transmembrane region" description="Helical" evidence="6">
    <location>
        <begin position="664"/>
        <end position="686"/>
    </location>
</feature>
<reference evidence="7" key="1">
    <citation type="journal article" date="2021" name="Mol. Plant Microbe Interact.">
        <title>Complete Genome Sequence of the Plant-Pathogenic Fungus Colletotrichum lupini.</title>
        <authorList>
            <person name="Baroncelli R."/>
            <person name="Pensec F."/>
            <person name="Da Lio D."/>
            <person name="Boufleur T."/>
            <person name="Vicente I."/>
            <person name="Sarrocco S."/>
            <person name="Picot A."/>
            <person name="Baraldi E."/>
            <person name="Sukno S."/>
            <person name="Thon M."/>
            <person name="Le Floch G."/>
        </authorList>
    </citation>
    <scope>NUCLEOTIDE SEQUENCE</scope>
    <source>
        <strain evidence="7">IMI 504893</strain>
    </source>
</reference>
<feature type="compositionally biased region" description="Polar residues" evidence="5">
    <location>
        <begin position="282"/>
        <end position="292"/>
    </location>
</feature>
<evidence type="ECO:0000256" key="1">
    <source>
        <dbReference type="ARBA" id="ARBA00004141"/>
    </source>
</evidence>
<dbReference type="InterPro" id="IPR051788">
    <property type="entry name" value="MFS_Transporter"/>
</dbReference>
<keyword evidence="4 6" id="KW-0472">Membrane</keyword>
<dbReference type="KEGG" id="clup:CLUP02_18212"/>
<feature type="region of interest" description="Disordered" evidence="5">
    <location>
        <begin position="1"/>
        <end position="25"/>
    </location>
</feature>
<organism evidence="7 8">
    <name type="scientific">Colletotrichum lupini</name>
    <dbReference type="NCBI Taxonomy" id="145971"/>
    <lineage>
        <taxon>Eukaryota</taxon>
        <taxon>Fungi</taxon>
        <taxon>Dikarya</taxon>
        <taxon>Ascomycota</taxon>
        <taxon>Pezizomycotina</taxon>
        <taxon>Sordariomycetes</taxon>
        <taxon>Hypocreomycetidae</taxon>
        <taxon>Glomerellales</taxon>
        <taxon>Glomerellaceae</taxon>
        <taxon>Colletotrichum</taxon>
        <taxon>Colletotrichum acutatum species complex</taxon>
    </lineage>
</organism>
<dbReference type="InterPro" id="IPR036259">
    <property type="entry name" value="MFS_trans_sf"/>
</dbReference>
<name>A0A9Q8SHQ6_9PEZI</name>
<feature type="transmembrane region" description="Helical" evidence="6">
    <location>
        <begin position="388"/>
        <end position="405"/>
    </location>
</feature>
<keyword evidence="8" id="KW-1185">Reference proteome</keyword>
<dbReference type="GO" id="GO:0022857">
    <property type="term" value="F:transmembrane transporter activity"/>
    <property type="evidence" value="ECO:0007669"/>
    <property type="project" value="InterPro"/>
</dbReference>